<evidence type="ECO:0000259" key="1">
    <source>
        <dbReference type="Pfam" id="PF18925"/>
    </source>
</evidence>
<organism evidence="2 3">
    <name type="scientific">Sphingobacterium yanglingense</name>
    <dbReference type="NCBI Taxonomy" id="1437280"/>
    <lineage>
        <taxon>Bacteria</taxon>
        <taxon>Pseudomonadati</taxon>
        <taxon>Bacteroidota</taxon>
        <taxon>Sphingobacteriia</taxon>
        <taxon>Sphingobacteriales</taxon>
        <taxon>Sphingobacteriaceae</taxon>
        <taxon>Sphingobacterium</taxon>
    </lineage>
</organism>
<name>A0A4R6W9Z8_9SPHI</name>
<feature type="domain" description="DUF5675" evidence="1">
    <location>
        <begin position="4"/>
        <end position="132"/>
    </location>
</feature>
<keyword evidence="3" id="KW-1185">Reference proteome</keyword>
<dbReference type="InterPro" id="IPR043732">
    <property type="entry name" value="DUF5675"/>
</dbReference>
<evidence type="ECO:0000313" key="3">
    <source>
        <dbReference type="Proteomes" id="UP000295292"/>
    </source>
</evidence>
<proteinExistence type="predicted"/>
<dbReference type="Proteomes" id="UP000295292">
    <property type="component" value="Unassembled WGS sequence"/>
</dbReference>
<dbReference type="AlphaFoldDB" id="A0A4R6W9Z8"/>
<protein>
    <recommendedName>
        <fullName evidence="1">DUF5675 domain-containing protein</fullName>
    </recommendedName>
</protein>
<dbReference type="EMBL" id="SNYV01000018">
    <property type="protein sequence ID" value="TDQ73675.1"/>
    <property type="molecule type" value="Genomic_DNA"/>
</dbReference>
<dbReference type="RefSeq" id="WP_211348589.1">
    <property type="nucleotide sequence ID" value="NZ_SNYV01000018.1"/>
</dbReference>
<dbReference type="Pfam" id="PF18925">
    <property type="entry name" value="DUF5675"/>
    <property type="match status" value="1"/>
</dbReference>
<evidence type="ECO:0000313" key="2">
    <source>
        <dbReference type="EMBL" id="TDQ73675.1"/>
    </source>
</evidence>
<sequence>MKLTVKRIRQGKNSTLSEIYLDGEFFCYGLEDVVREEKIKGSTAIPAGTYTLRLNTYGGMNARYKRKFPTMHRGMIELMDVPNFKYIYIHIGNNFGDTAGCLLVGESYTKEEDGDYILLKSAKAYKRLYSQLVDAVGKGEAVVEVGEERDDSYQVNELSSYQVKEVKS</sequence>
<accession>A0A4R6W9Z8</accession>
<comment type="caution">
    <text evidence="2">The sequence shown here is derived from an EMBL/GenBank/DDBJ whole genome shotgun (WGS) entry which is preliminary data.</text>
</comment>
<reference evidence="2 3" key="1">
    <citation type="submission" date="2019-03" db="EMBL/GenBank/DDBJ databases">
        <title>Genomic Encyclopedia of Archaeal and Bacterial Type Strains, Phase II (KMG-II): from individual species to whole genera.</title>
        <authorList>
            <person name="Goeker M."/>
        </authorList>
    </citation>
    <scope>NUCLEOTIDE SEQUENCE [LARGE SCALE GENOMIC DNA]</scope>
    <source>
        <strain evidence="2 3">DSM 28353</strain>
    </source>
</reference>
<gene>
    <name evidence="2" type="ORF">CLV99_4111</name>
</gene>